<dbReference type="Proteomes" id="UP000275385">
    <property type="component" value="Unassembled WGS sequence"/>
</dbReference>
<comment type="caution">
    <text evidence="2">The sequence shown here is derived from an EMBL/GenBank/DDBJ whole genome shotgun (WGS) entry which is preliminary data.</text>
</comment>
<organism evidence="2 3">
    <name type="scientific">Coniochaeta pulveracea</name>
    <dbReference type="NCBI Taxonomy" id="177199"/>
    <lineage>
        <taxon>Eukaryota</taxon>
        <taxon>Fungi</taxon>
        <taxon>Dikarya</taxon>
        <taxon>Ascomycota</taxon>
        <taxon>Pezizomycotina</taxon>
        <taxon>Sordariomycetes</taxon>
        <taxon>Sordariomycetidae</taxon>
        <taxon>Coniochaetales</taxon>
        <taxon>Coniochaetaceae</taxon>
        <taxon>Coniochaeta</taxon>
    </lineage>
</organism>
<feature type="region of interest" description="Disordered" evidence="1">
    <location>
        <begin position="1"/>
        <end position="53"/>
    </location>
</feature>
<accession>A0A420XXI8</accession>
<feature type="compositionally biased region" description="Low complexity" evidence="1">
    <location>
        <begin position="14"/>
        <end position="26"/>
    </location>
</feature>
<proteinExistence type="predicted"/>
<evidence type="ECO:0000313" key="2">
    <source>
        <dbReference type="EMBL" id="RKU40374.1"/>
    </source>
</evidence>
<dbReference type="OrthoDB" id="3632757at2759"/>
<name>A0A420XXI8_9PEZI</name>
<evidence type="ECO:0000256" key="1">
    <source>
        <dbReference type="SAM" id="MobiDB-lite"/>
    </source>
</evidence>
<reference evidence="2 3" key="1">
    <citation type="submission" date="2018-08" db="EMBL/GenBank/DDBJ databases">
        <title>Draft genome of the lignicolous fungus Coniochaeta pulveracea.</title>
        <authorList>
            <person name="Borstlap C.J."/>
            <person name="De Witt R.N."/>
            <person name="Botha A."/>
            <person name="Volschenk H."/>
        </authorList>
    </citation>
    <scope>NUCLEOTIDE SEQUENCE [LARGE SCALE GENOMIC DNA]</scope>
    <source>
        <strain evidence="2 3">CAB683</strain>
    </source>
</reference>
<feature type="compositionally biased region" description="Basic and acidic residues" evidence="1">
    <location>
        <begin position="154"/>
        <end position="175"/>
    </location>
</feature>
<keyword evidence="3" id="KW-1185">Reference proteome</keyword>
<protein>
    <recommendedName>
        <fullName evidence="4">WW domain-containing protein</fullName>
    </recommendedName>
</protein>
<dbReference type="Gene3D" id="2.20.70.10">
    <property type="match status" value="1"/>
</dbReference>
<gene>
    <name evidence="2" type="ORF">DL546_003061</name>
</gene>
<feature type="compositionally biased region" description="Basic and acidic residues" evidence="1">
    <location>
        <begin position="110"/>
        <end position="120"/>
    </location>
</feature>
<dbReference type="STRING" id="177199.A0A420XXI8"/>
<evidence type="ECO:0008006" key="4">
    <source>
        <dbReference type="Google" id="ProtNLM"/>
    </source>
</evidence>
<feature type="compositionally biased region" description="Basic and acidic residues" evidence="1">
    <location>
        <begin position="42"/>
        <end position="52"/>
    </location>
</feature>
<feature type="compositionally biased region" description="Polar residues" evidence="1">
    <location>
        <begin position="27"/>
        <end position="36"/>
    </location>
</feature>
<dbReference type="AlphaFoldDB" id="A0A420XXI8"/>
<dbReference type="InterPro" id="IPR036020">
    <property type="entry name" value="WW_dom_sf"/>
</dbReference>
<feature type="region of interest" description="Disordered" evidence="1">
    <location>
        <begin position="110"/>
        <end position="175"/>
    </location>
</feature>
<dbReference type="EMBL" id="QVQW01000108">
    <property type="protein sequence ID" value="RKU40374.1"/>
    <property type="molecule type" value="Genomic_DNA"/>
</dbReference>
<sequence length="330" mass="36756">MDDAPPSYEQATGSSSASQPQPAASSTLQVPSNTGRNGIPADSRRSMEDEGRPLPPGWIRCFDHHYDHHYYVDKTKNPPRSIWRHPYDDQTYIDSLPPAERDRLSREGLLHPHAPTKSDPDYGTTSNNGGSAAEASSRPANAQEGASLGRKLKDRLTNSTHEERATRRREEAEQEEEALRSYKLFREGLKAATRTGKPHLLGVDDEGRELYLQPPGAHYPRVARENRLSPYVTEVIYEKGGGPQVGKSGARFVRADGLYEGGASLEDDMLNNPNEYGSSGQYLDPYADRGRMQIVPGGMGTNHLMYQNQFPGREASEGWECRWPFLCLVD</sequence>
<evidence type="ECO:0000313" key="3">
    <source>
        <dbReference type="Proteomes" id="UP000275385"/>
    </source>
</evidence>
<dbReference type="SUPFAM" id="SSF51045">
    <property type="entry name" value="WW domain"/>
    <property type="match status" value="1"/>
</dbReference>
<feature type="compositionally biased region" description="Low complexity" evidence="1">
    <location>
        <begin position="126"/>
        <end position="137"/>
    </location>
</feature>